<name>X1VM77_9ZZZZ</name>
<comment type="caution">
    <text evidence="1">The sequence shown here is derived from an EMBL/GenBank/DDBJ whole genome shotgun (WGS) entry which is preliminary data.</text>
</comment>
<dbReference type="EMBL" id="BARW01042157">
    <property type="protein sequence ID" value="GAJ20622.1"/>
    <property type="molecule type" value="Genomic_DNA"/>
</dbReference>
<dbReference type="AlphaFoldDB" id="X1VM77"/>
<sequence length="67" mass="8161">IFSGIGEKRYNFLFLDWGKEKSESLKNIREWISIYKEQHNNVRVFYDSERIVVYLIENYKVPDSNKN</sequence>
<reference evidence="1" key="1">
    <citation type="journal article" date="2014" name="Front. Microbiol.">
        <title>High frequency of phylogenetically diverse reductive dehalogenase-homologous genes in deep subseafloor sedimentary metagenomes.</title>
        <authorList>
            <person name="Kawai M."/>
            <person name="Futagami T."/>
            <person name="Toyoda A."/>
            <person name="Takaki Y."/>
            <person name="Nishi S."/>
            <person name="Hori S."/>
            <person name="Arai W."/>
            <person name="Tsubouchi T."/>
            <person name="Morono Y."/>
            <person name="Uchiyama I."/>
            <person name="Ito T."/>
            <person name="Fujiyama A."/>
            <person name="Inagaki F."/>
            <person name="Takami H."/>
        </authorList>
    </citation>
    <scope>NUCLEOTIDE SEQUENCE</scope>
    <source>
        <strain evidence="1">Expedition CK06-06</strain>
    </source>
</reference>
<organism evidence="1">
    <name type="scientific">marine sediment metagenome</name>
    <dbReference type="NCBI Taxonomy" id="412755"/>
    <lineage>
        <taxon>unclassified sequences</taxon>
        <taxon>metagenomes</taxon>
        <taxon>ecological metagenomes</taxon>
    </lineage>
</organism>
<protein>
    <submittedName>
        <fullName evidence="1">Uncharacterized protein</fullName>
    </submittedName>
</protein>
<accession>X1VM77</accession>
<gene>
    <name evidence="1" type="ORF">S12H4_62668</name>
</gene>
<feature type="non-terminal residue" evidence="1">
    <location>
        <position position="1"/>
    </location>
</feature>
<proteinExistence type="predicted"/>
<evidence type="ECO:0000313" key="1">
    <source>
        <dbReference type="EMBL" id="GAJ20622.1"/>
    </source>
</evidence>